<comment type="caution">
    <text evidence="1">The sequence shown here is derived from an EMBL/GenBank/DDBJ whole genome shotgun (WGS) entry which is preliminary data.</text>
</comment>
<name>A0A392QWP2_9FABA</name>
<dbReference type="EMBL" id="LXQA010160712">
    <property type="protein sequence ID" value="MCI27665.1"/>
    <property type="molecule type" value="Genomic_DNA"/>
</dbReference>
<reference evidence="1 2" key="1">
    <citation type="journal article" date="2018" name="Front. Plant Sci.">
        <title>Red Clover (Trifolium pratense) and Zigzag Clover (T. medium) - A Picture of Genomic Similarities and Differences.</title>
        <authorList>
            <person name="Dluhosova J."/>
            <person name="Istvanek J."/>
            <person name="Nedelnik J."/>
            <person name="Repkova J."/>
        </authorList>
    </citation>
    <scope>NUCLEOTIDE SEQUENCE [LARGE SCALE GENOMIC DNA]</scope>
    <source>
        <strain evidence="2">cv. 10/8</strain>
        <tissue evidence="1">Leaf</tissue>
    </source>
</reference>
<proteinExistence type="predicted"/>
<evidence type="ECO:0000313" key="1">
    <source>
        <dbReference type="EMBL" id="MCI27665.1"/>
    </source>
</evidence>
<sequence>MQKLDRSGIAASIGLPVNGSAPAPQAFNLPI</sequence>
<dbReference type="Proteomes" id="UP000265520">
    <property type="component" value="Unassembled WGS sequence"/>
</dbReference>
<organism evidence="1 2">
    <name type="scientific">Trifolium medium</name>
    <dbReference type="NCBI Taxonomy" id="97028"/>
    <lineage>
        <taxon>Eukaryota</taxon>
        <taxon>Viridiplantae</taxon>
        <taxon>Streptophyta</taxon>
        <taxon>Embryophyta</taxon>
        <taxon>Tracheophyta</taxon>
        <taxon>Spermatophyta</taxon>
        <taxon>Magnoliopsida</taxon>
        <taxon>eudicotyledons</taxon>
        <taxon>Gunneridae</taxon>
        <taxon>Pentapetalae</taxon>
        <taxon>rosids</taxon>
        <taxon>fabids</taxon>
        <taxon>Fabales</taxon>
        <taxon>Fabaceae</taxon>
        <taxon>Papilionoideae</taxon>
        <taxon>50 kb inversion clade</taxon>
        <taxon>NPAAA clade</taxon>
        <taxon>Hologalegina</taxon>
        <taxon>IRL clade</taxon>
        <taxon>Trifolieae</taxon>
        <taxon>Trifolium</taxon>
    </lineage>
</organism>
<accession>A0A392QWP2</accession>
<feature type="non-terminal residue" evidence="1">
    <location>
        <position position="31"/>
    </location>
</feature>
<dbReference type="AlphaFoldDB" id="A0A392QWP2"/>
<keyword evidence="2" id="KW-1185">Reference proteome</keyword>
<evidence type="ECO:0000313" key="2">
    <source>
        <dbReference type="Proteomes" id="UP000265520"/>
    </source>
</evidence>
<protein>
    <submittedName>
        <fullName evidence="1">RNA-binding protein 39-like</fullName>
    </submittedName>
</protein>